<dbReference type="InterPro" id="IPR000792">
    <property type="entry name" value="Tscrpt_reg_LuxR_C"/>
</dbReference>
<dbReference type="InterPro" id="IPR035965">
    <property type="entry name" value="PAS-like_dom_sf"/>
</dbReference>
<dbReference type="InterPro" id="IPR000700">
    <property type="entry name" value="PAS-assoc_C"/>
</dbReference>
<evidence type="ECO:0000256" key="3">
    <source>
        <dbReference type="ARBA" id="ARBA00023163"/>
    </source>
</evidence>
<dbReference type="PROSITE" id="PS50043">
    <property type="entry name" value="HTH_LUXR_2"/>
    <property type="match status" value="1"/>
</dbReference>
<evidence type="ECO:0000256" key="2">
    <source>
        <dbReference type="ARBA" id="ARBA00023125"/>
    </source>
</evidence>
<sequence length="274" mass="31569">MQGVHLKLTRDEQNSPAPASSIFTKLCSMWLNQPYGQVPISYDTYVKNNPALETILNNGPCITWILDLRTLHFSFLSQNVQEIFGYSNQIFKEKGLTYLNQIVHPDDVAPTWLRVIQNWQYLIALPPLQRKEQKLNIRYRIIKPNGKIMQVLEQSTVLQQDDLGHVTHLMGVCSDISLLEKIEDEILTTKPIGHKVKDLNTPVSDITQAILSKRELQIVKLIAAGYKSRDIARELFISFHTVNTHRQKMIEKTNSKNTGELIQYVMTRKLIKFD</sequence>
<name>A0A5M6DMH7_9BACT</name>
<keyword evidence="3" id="KW-0804">Transcription</keyword>
<protein>
    <submittedName>
        <fullName evidence="7">PAS domain-containing protein</fullName>
    </submittedName>
</protein>
<dbReference type="GO" id="GO:0006355">
    <property type="term" value="P:regulation of DNA-templated transcription"/>
    <property type="evidence" value="ECO:0007669"/>
    <property type="project" value="InterPro"/>
</dbReference>
<dbReference type="InterPro" id="IPR036388">
    <property type="entry name" value="WH-like_DNA-bd_sf"/>
</dbReference>
<dbReference type="Gene3D" id="1.10.10.10">
    <property type="entry name" value="Winged helix-like DNA-binding domain superfamily/Winged helix DNA-binding domain"/>
    <property type="match status" value="1"/>
</dbReference>
<accession>A0A5M6DMH7</accession>
<dbReference type="Pfam" id="PF00196">
    <property type="entry name" value="GerE"/>
    <property type="match status" value="1"/>
</dbReference>
<dbReference type="SMART" id="SM00421">
    <property type="entry name" value="HTH_LUXR"/>
    <property type="match status" value="1"/>
</dbReference>
<dbReference type="PANTHER" id="PTHR44688:SF16">
    <property type="entry name" value="DNA-BINDING TRANSCRIPTIONAL ACTIVATOR DEVR_DOSR"/>
    <property type="match status" value="1"/>
</dbReference>
<gene>
    <name evidence="7" type="ORF">F0145_03485</name>
</gene>
<feature type="domain" description="PAS" evidence="5">
    <location>
        <begin position="48"/>
        <end position="107"/>
    </location>
</feature>
<dbReference type="PROSITE" id="PS50113">
    <property type="entry name" value="PAC"/>
    <property type="match status" value="1"/>
</dbReference>
<evidence type="ECO:0000256" key="1">
    <source>
        <dbReference type="ARBA" id="ARBA00023015"/>
    </source>
</evidence>
<evidence type="ECO:0000313" key="8">
    <source>
        <dbReference type="Proteomes" id="UP000323426"/>
    </source>
</evidence>
<dbReference type="Gene3D" id="3.30.450.20">
    <property type="entry name" value="PAS domain"/>
    <property type="match status" value="1"/>
</dbReference>
<evidence type="ECO:0000259" key="5">
    <source>
        <dbReference type="PROSITE" id="PS50112"/>
    </source>
</evidence>
<dbReference type="EMBL" id="VWSF01000002">
    <property type="protein sequence ID" value="KAA5548593.1"/>
    <property type="molecule type" value="Genomic_DNA"/>
</dbReference>
<dbReference type="SMART" id="SM00091">
    <property type="entry name" value="PAS"/>
    <property type="match status" value="1"/>
</dbReference>
<dbReference type="PROSITE" id="PS50112">
    <property type="entry name" value="PAS"/>
    <property type="match status" value="1"/>
</dbReference>
<evidence type="ECO:0000259" key="6">
    <source>
        <dbReference type="PROSITE" id="PS50113"/>
    </source>
</evidence>
<dbReference type="CDD" id="cd06170">
    <property type="entry name" value="LuxR_C_like"/>
    <property type="match status" value="1"/>
</dbReference>
<dbReference type="Pfam" id="PF08447">
    <property type="entry name" value="PAS_3"/>
    <property type="match status" value="1"/>
</dbReference>
<comment type="caution">
    <text evidence="7">The sequence shown here is derived from an EMBL/GenBank/DDBJ whole genome shotgun (WGS) entry which is preliminary data.</text>
</comment>
<dbReference type="Proteomes" id="UP000323426">
    <property type="component" value="Unassembled WGS sequence"/>
</dbReference>
<evidence type="ECO:0000313" key="7">
    <source>
        <dbReference type="EMBL" id="KAA5548593.1"/>
    </source>
</evidence>
<dbReference type="AlphaFoldDB" id="A0A5M6DMH7"/>
<dbReference type="SUPFAM" id="SSF55785">
    <property type="entry name" value="PYP-like sensor domain (PAS domain)"/>
    <property type="match status" value="1"/>
</dbReference>
<dbReference type="CDD" id="cd00130">
    <property type="entry name" value="PAS"/>
    <property type="match status" value="1"/>
</dbReference>
<proteinExistence type="predicted"/>
<evidence type="ECO:0000259" key="4">
    <source>
        <dbReference type="PROSITE" id="PS50043"/>
    </source>
</evidence>
<keyword evidence="8" id="KW-1185">Reference proteome</keyword>
<feature type="domain" description="PAC" evidence="6">
    <location>
        <begin position="135"/>
        <end position="188"/>
    </location>
</feature>
<dbReference type="InterPro" id="IPR016032">
    <property type="entry name" value="Sig_transdc_resp-reg_C-effctor"/>
</dbReference>
<dbReference type="InterPro" id="IPR013655">
    <property type="entry name" value="PAS_fold_3"/>
</dbReference>
<dbReference type="PANTHER" id="PTHR44688">
    <property type="entry name" value="DNA-BINDING TRANSCRIPTIONAL ACTIVATOR DEVR_DOSR"/>
    <property type="match status" value="1"/>
</dbReference>
<keyword evidence="2" id="KW-0238">DNA-binding</keyword>
<reference evidence="7 8" key="1">
    <citation type="submission" date="2019-09" db="EMBL/GenBank/DDBJ databases">
        <title>Genome sequence and assembly of Adhaeribacter sp.</title>
        <authorList>
            <person name="Chhetri G."/>
        </authorList>
    </citation>
    <scope>NUCLEOTIDE SEQUENCE [LARGE SCALE GENOMIC DNA]</scope>
    <source>
        <strain evidence="7 8">DK36</strain>
    </source>
</reference>
<dbReference type="SUPFAM" id="SSF46894">
    <property type="entry name" value="C-terminal effector domain of the bipartite response regulators"/>
    <property type="match status" value="1"/>
</dbReference>
<dbReference type="PRINTS" id="PR00038">
    <property type="entry name" value="HTHLUXR"/>
</dbReference>
<keyword evidence="1" id="KW-0805">Transcription regulation</keyword>
<feature type="domain" description="HTH luxR-type" evidence="4">
    <location>
        <begin position="204"/>
        <end position="269"/>
    </location>
</feature>
<dbReference type="GO" id="GO:0003677">
    <property type="term" value="F:DNA binding"/>
    <property type="evidence" value="ECO:0007669"/>
    <property type="project" value="UniProtKB-KW"/>
</dbReference>
<dbReference type="InterPro" id="IPR000014">
    <property type="entry name" value="PAS"/>
</dbReference>
<organism evidence="7 8">
    <name type="scientific">Adhaeribacter rhizoryzae</name>
    <dbReference type="NCBI Taxonomy" id="2607907"/>
    <lineage>
        <taxon>Bacteria</taxon>
        <taxon>Pseudomonadati</taxon>
        <taxon>Bacteroidota</taxon>
        <taxon>Cytophagia</taxon>
        <taxon>Cytophagales</taxon>
        <taxon>Hymenobacteraceae</taxon>
        <taxon>Adhaeribacter</taxon>
    </lineage>
</organism>